<sequence length="492" mass="54636">MADMPVKRVAVIGAGPAGAITVDALAQEQAFDVIRVFERREAPGGIDEDGEPTPLSDFDSLAARTADPPRAVPSELPARAPPAGPAAHSESSIYPYLETNVHGLTMEFTQEPFPTEYSAWSARMHGEDTPFRPWRVVRGYVVSLFDRKGYADLVSYNTTVERVEKIGDQWKITLRRPEGDGDYWWAEWFDAVVVAAGHFWVPWIPKIDGLEELEQDQPRSVIHSKHYRGREGYRGKRVVVVGASVSAADIAVDLTQTAGEVHSINVGRNYNRYFGSIAVEHPKIHNHPTISHISGRTAHLVDGTHIDNVDHIIFGTGYSSSQPFLPQVTVRNNRVIELYQHVVWQRDPTLLFVGKVGAGLTFKIYEWQAVYAARLLAGRGTLPPVEEQRAWEVARIATHGDGTRFMAVVPDFEEYFETVRKLAGDGAPGVGRKLPKFRPEWTDAFEEGHQRRKAMWARVNAEARAEASAASRGKAKAESKADSAPSEGKRTL</sequence>
<feature type="region of interest" description="Disordered" evidence="5">
    <location>
        <begin position="67"/>
        <end position="89"/>
    </location>
</feature>
<dbReference type="InterPro" id="IPR020946">
    <property type="entry name" value="Flavin_mOase-like"/>
</dbReference>
<evidence type="ECO:0000256" key="5">
    <source>
        <dbReference type="SAM" id="MobiDB-lite"/>
    </source>
</evidence>
<dbReference type="AlphaFoldDB" id="A0AAF0Y597"/>
<dbReference type="SUPFAM" id="SSF51905">
    <property type="entry name" value="FAD/NAD(P)-binding domain"/>
    <property type="match status" value="2"/>
</dbReference>
<gene>
    <name evidence="6" type="primary">fmo1_0</name>
    <name evidence="6" type="ORF">LOC62_03G003922</name>
</gene>
<evidence type="ECO:0000256" key="4">
    <source>
        <dbReference type="ARBA" id="ARBA00023002"/>
    </source>
</evidence>
<dbReference type="EMBL" id="CP086716">
    <property type="protein sequence ID" value="WOO80405.1"/>
    <property type="molecule type" value="Genomic_DNA"/>
</dbReference>
<accession>A0AAF0Y597</accession>
<feature type="region of interest" description="Disordered" evidence="5">
    <location>
        <begin position="42"/>
        <end position="61"/>
    </location>
</feature>
<keyword evidence="2" id="KW-0285">Flavoprotein</keyword>
<dbReference type="GeneID" id="87807163"/>
<evidence type="ECO:0000256" key="2">
    <source>
        <dbReference type="ARBA" id="ARBA00022630"/>
    </source>
</evidence>
<dbReference type="InterPro" id="IPR050346">
    <property type="entry name" value="FMO-like"/>
</dbReference>
<evidence type="ECO:0000313" key="6">
    <source>
        <dbReference type="EMBL" id="WOO80405.1"/>
    </source>
</evidence>
<dbReference type="Pfam" id="PF00743">
    <property type="entry name" value="FMO-like"/>
    <property type="match status" value="2"/>
</dbReference>
<dbReference type="GO" id="GO:0004499">
    <property type="term" value="F:N,N-dimethylaniline monooxygenase activity"/>
    <property type="evidence" value="ECO:0007669"/>
    <property type="project" value="InterPro"/>
</dbReference>
<proteinExistence type="inferred from homology"/>
<dbReference type="Gene3D" id="3.50.50.60">
    <property type="entry name" value="FAD/NAD(P)-binding domain"/>
    <property type="match status" value="2"/>
</dbReference>
<comment type="similarity">
    <text evidence="1">Belongs to the FMO family.</text>
</comment>
<name>A0AAF0Y597_9TREE</name>
<evidence type="ECO:0000256" key="3">
    <source>
        <dbReference type="ARBA" id="ARBA00022827"/>
    </source>
</evidence>
<dbReference type="GO" id="GO:0050660">
    <property type="term" value="F:flavin adenine dinucleotide binding"/>
    <property type="evidence" value="ECO:0007669"/>
    <property type="project" value="InterPro"/>
</dbReference>
<keyword evidence="4" id="KW-0560">Oxidoreductase</keyword>
<keyword evidence="3" id="KW-0274">FAD</keyword>
<reference evidence="6" key="1">
    <citation type="submission" date="2023-10" db="EMBL/GenBank/DDBJ databases">
        <authorList>
            <person name="Noh H."/>
        </authorList>
    </citation>
    <scope>NUCLEOTIDE SEQUENCE</scope>
    <source>
        <strain evidence="6">DUCC4014</strain>
    </source>
</reference>
<feature type="region of interest" description="Disordered" evidence="5">
    <location>
        <begin position="466"/>
        <end position="492"/>
    </location>
</feature>
<keyword evidence="7" id="KW-1185">Reference proteome</keyword>
<organism evidence="6 7">
    <name type="scientific">Vanrija pseudolonga</name>
    <dbReference type="NCBI Taxonomy" id="143232"/>
    <lineage>
        <taxon>Eukaryota</taxon>
        <taxon>Fungi</taxon>
        <taxon>Dikarya</taxon>
        <taxon>Basidiomycota</taxon>
        <taxon>Agaricomycotina</taxon>
        <taxon>Tremellomycetes</taxon>
        <taxon>Trichosporonales</taxon>
        <taxon>Trichosporonaceae</taxon>
        <taxon>Vanrija</taxon>
    </lineage>
</organism>
<evidence type="ECO:0000313" key="7">
    <source>
        <dbReference type="Proteomes" id="UP000827549"/>
    </source>
</evidence>
<keyword evidence="6" id="KW-0503">Monooxygenase</keyword>
<dbReference type="PRINTS" id="PR00419">
    <property type="entry name" value="ADXRDTASE"/>
</dbReference>
<feature type="compositionally biased region" description="Basic and acidic residues" evidence="5">
    <location>
        <begin position="475"/>
        <end position="492"/>
    </location>
</feature>
<protein>
    <submittedName>
        <fullName evidence="6">Thiol-specific monooxygenase</fullName>
    </submittedName>
</protein>
<dbReference type="Proteomes" id="UP000827549">
    <property type="component" value="Chromosome 3"/>
</dbReference>
<dbReference type="InterPro" id="IPR036188">
    <property type="entry name" value="FAD/NAD-bd_sf"/>
</dbReference>
<dbReference type="PANTHER" id="PTHR23023">
    <property type="entry name" value="DIMETHYLANILINE MONOOXYGENASE"/>
    <property type="match status" value="1"/>
</dbReference>
<dbReference type="RefSeq" id="XP_062626437.1">
    <property type="nucleotide sequence ID" value="XM_062770453.1"/>
</dbReference>
<evidence type="ECO:0000256" key="1">
    <source>
        <dbReference type="ARBA" id="ARBA00009183"/>
    </source>
</evidence>
<dbReference type="GO" id="GO:0050661">
    <property type="term" value="F:NADP binding"/>
    <property type="evidence" value="ECO:0007669"/>
    <property type="project" value="InterPro"/>
</dbReference>